<dbReference type="Proteomes" id="UP001604277">
    <property type="component" value="Unassembled WGS sequence"/>
</dbReference>
<reference evidence="3" key="1">
    <citation type="submission" date="2024-07" db="EMBL/GenBank/DDBJ databases">
        <title>Two chromosome-level genome assemblies of Korean endemic species Abeliophyllum distichum and Forsythia ovata (Oleaceae).</title>
        <authorList>
            <person name="Jang H."/>
        </authorList>
    </citation>
    <scope>NUCLEOTIDE SEQUENCE [LARGE SCALE GENOMIC DNA]</scope>
</reference>
<comment type="caution">
    <text evidence="2">The sequence shown here is derived from an EMBL/GenBank/DDBJ whole genome shotgun (WGS) entry which is preliminary data.</text>
</comment>
<proteinExistence type="predicted"/>
<dbReference type="InterPro" id="IPR032675">
    <property type="entry name" value="LRR_dom_sf"/>
</dbReference>
<evidence type="ECO:0000313" key="3">
    <source>
        <dbReference type="Proteomes" id="UP001604277"/>
    </source>
</evidence>
<organism evidence="2 3">
    <name type="scientific">Forsythia ovata</name>
    <dbReference type="NCBI Taxonomy" id="205694"/>
    <lineage>
        <taxon>Eukaryota</taxon>
        <taxon>Viridiplantae</taxon>
        <taxon>Streptophyta</taxon>
        <taxon>Embryophyta</taxon>
        <taxon>Tracheophyta</taxon>
        <taxon>Spermatophyta</taxon>
        <taxon>Magnoliopsida</taxon>
        <taxon>eudicotyledons</taxon>
        <taxon>Gunneridae</taxon>
        <taxon>Pentapetalae</taxon>
        <taxon>asterids</taxon>
        <taxon>lamiids</taxon>
        <taxon>Lamiales</taxon>
        <taxon>Oleaceae</taxon>
        <taxon>Forsythieae</taxon>
        <taxon>Forsythia</taxon>
    </lineage>
</organism>
<dbReference type="SUPFAM" id="SSF52058">
    <property type="entry name" value="L domain-like"/>
    <property type="match status" value="1"/>
</dbReference>
<dbReference type="Gene3D" id="3.80.10.10">
    <property type="entry name" value="Ribonuclease Inhibitor"/>
    <property type="match status" value="1"/>
</dbReference>
<dbReference type="Pfam" id="PF25019">
    <property type="entry name" value="LRR_R13L1-DRL21"/>
    <property type="match status" value="1"/>
</dbReference>
<accession>A0ABD1T2W1</accession>
<evidence type="ECO:0000313" key="2">
    <source>
        <dbReference type="EMBL" id="KAL2507028.1"/>
    </source>
</evidence>
<keyword evidence="3" id="KW-1185">Reference proteome</keyword>
<dbReference type="InterPro" id="IPR056789">
    <property type="entry name" value="LRR_R13L1-DRL21"/>
</dbReference>
<feature type="domain" description="R13L1/DRL21-like LRR repeat region" evidence="1">
    <location>
        <begin position="3"/>
        <end position="102"/>
    </location>
</feature>
<dbReference type="PANTHER" id="PTHR47186:SF30">
    <property type="entry name" value="EF-HAND DOMAIN-CONTAINING PROTEIN"/>
    <property type="match status" value="1"/>
</dbReference>
<evidence type="ECO:0000259" key="1">
    <source>
        <dbReference type="Pfam" id="PF25019"/>
    </source>
</evidence>
<dbReference type="AlphaFoldDB" id="A0ABD1T2W1"/>
<name>A0ABD1T2W1_9LAMI</name>
<sequence length="219" mass="25202">MSVIIDNLNEESDVIEAQNAALKNKNGLRYLKLDFREVRMDVMEALQPPPNLLGLVLEGYVGIEFPRWITMSLNKLKVFTVSQCSSLPPLGNLQSLEELYIWSIENMKYLGRELLGITGDGRAIAFPKLKKLEIALCFKWTEWEDIRKEEEDVVSIMPCLRELLVQNCPNLKALPHRLLRRTPLDELNIYKSYLLIEQYKSSGGDEFLSPTCKVVVDNW</sequence>
<dbReference type="EMBL" id="JBFOLJ010000009">
    <property type="protein sequence ID" value="KAL2507028.1"/>
    <property type="molecule type" value="Genomic_DNA"/>
</dbReference>
<dbReference type="PANTHER" id="PTHR47186">
    <property type="entry name" value="LEUCINE-RICH REPEAT-CONTAINING PROTEIN 57"/>
    <property type="match status" value="1"/>
</dbReference>
<gene>
    <name evidence="2" type="ORF">Fot_30675</name>
</gene>
<protein>
    <submittedName>
        <fullName evidence="2">Disease resistance protein</fullName>
    </submittedName>
</protein>